<evidence type="ECO:0000313" key="1">
    <source>
        <dbReference type="EMBL" id="KAJ3125217.1"/>
    </source>
</evidence>
<proteinExistence type="predicted"/>
<name>A0AAD5T237_9FUNG</name>
<dbReference type="Proteomes" id="UP001211907">
    <property type="component" value="Unassembled WGS sequence"/>
</dbReference>
<organism evidence="1 2">
    <name type="scientific">Physocladia obscura</name>
    <dbReference type="NCBI Taxonomy" id="109957"/>
    <lineage>
        <taxon>Eukaryota</taxon>
        <taxon>Fungi</taxon>
        <taxon>Fungi incertae sedis</taxon>
        <taxon>Chytridiomycota</taxon>
        <taxon>Chytridiomycota incertae sedis</taxon>
        <taxon>Chytridiomycetes</taxon>
        <taxon>Chytridiales</taxon>
        <taxon>Chytriomycetaceae</taxon>
        <taxon>Physocladia</taxon>
    </lineage>
</organism>
<reference evidence="1" key="1">
    <citation type="submission" date="2020-05" db="EMBL/GenBank/DDBJ databases">
        <title>Phylogenomic resolution of chytrid fungi.</title>
        <authorList>
            <person name="Stajich J.E."/>
            <person name="Amses K."/>
            <person name="Simmons R."/>
            <person name="Seto K."/>
            <person name="Myers J."/>
            <person name="Bonds A."/>
            <person name="Quandt C.A."/>
            <person name="Barry K."/>
            <person name="Liu P."/>
            <person name="Grigoriev I."/>
            <person name="Longcore J.E."/>
            <person name="James T.Y."/>
        </authorList>
    </citation>
    <scope>NUCLEOTIDE SEQUENCE</scope>
    <source>
        <strain evidence="1">JEL0513</strain>
    </source>
</reference>
<accession>A0AAD5T237</accession>
<gene>
    <name evidence="1" type="ORF">HK100_010929</name>
</gene>
<dbReference type="EMBL" id="JADGJH010000624">
    <property type="protein sequence ID" value="KAJ3125217.1"/>
    <property type="molecule type" value="Genomic_DNA"/>
</dbReference>
<protein>
    <submittedName>
        <fullName evidence="1">Uncharacterized protein</fullName>
    </submittedName>
</protein>
<evidence type="ECO:0000313" key="2">
    <source>
        <dbReference type="Proteomes" id="UP001211907"/>
    </source>
</evidence>
<comment type="caution">
    <text evidence="1">The sequence shown here is derived from an EMBL/GenBank/DDBJ whole genome shotgun (WGS) entry which is preliminary data.</text>
</comment>
<sequence>MTVPVSIRSRDSFSAGVDAVKIVLLIGEKAQLIEPIVSNICQSNVLVDDQKITQALPLVALGLSADFIAPISDGTTETITSYVAGKTVTAAVFSDKRTHNVGPVRVDAIQDVVSKNSGKDGNVAIVMRLQSEIQILPQTQTVE</sequence>
<dbReference type="AlphaFoldDB" id="A0AAD5T237"/>
<keyword evidence="2" id="KW-1185">Reference proteome</keyword>